<evidence type="ECO:0000256" key="1">
    <source>
        <dbReference type="ARBA" id="ARBA00022737"/>
    </source>
</evidence>
<evidence type="ECO:0000259" key="2">
    <source>
        <dbReference type="Pfam" id="PF23598"/>
    </source>
</evidence>
<accession>A0A0A9FV32</accession>
<organism evidence="3">
    <name type="scientific">Arundo donax</name>
    <name type="common">Giant reed</name>
    <name type="synonym">Donax arundinaceus</name>
    <dbReference type="NCBI Taxonomy" id="35708"/>
    <lineage>
        <taxon>Eukaryota</taxon>
        <taxon>Viridiplantae</taxon>
        <taxon>Streptophyta</taxon>
        <taxon>Embryophyta</taxon>
        <taxon>Tracheophyta</taxon>
        <taxon>Spermatophyta</taxon>
        <taxon>Magnoliopsida</taxon>
        <taxon>Liliopsida</taxon>
        <taxon>Poales</taxon>
        <taxon>Poaceae</taxon>
        <taxon>PACMAD clade</taxon>
        <taxon>Arundinoideae</taxon>
        <taxon>Arundineae</taxon>
        <taxon>Arundo</taxon>
    </lineage>
</organism>
<proteinExistence type="predicted"/>
<protein>
    <recommendedName>
        <fullName evidence="2">Disease resistance R13L4/SHOC-2-like LRR domain-containing protein</fullName>
    </recommendedName>
</protein>
<name>A0A0A9FV32_ARUDO</name>
<keyword evidence="1" id="KW-0677">Repeat</keyword>
<feature type="domain" description="Disease resistance R13L4/SHOC-2-like LRR" evidence="2">
    <location>
        <begin position="1"/>
        <end position="73"/>
    </location>
</feature>
<dbReference type="InterPro" id="IPR055414">
    <property type="entry name" value="LRR_R13L4/SHOC2-like"/>
</dbReference>
<sequence length="76" mass="8279">MPRLAILHFLFHVRETRDIAGIDGAFNLGLGNLPSLQHVFIQFKSGGASEEEVEKVKAALSHAAEIHPNHPTLGIL</sequence>
<evidence type="ECO:0000313" key="3">
    <source>
        <dbReference type="EMBL" id="JAE16715.1"/>
    </source>
</evidence>
<reference evidence="3" key="2">
    <citation type="journal article" date="2015" name="Data Brief">
        <title>Shoot transcriptome of the giant reed, Arundo donax.</title>
        <authorList>
            <person name="Barrero R.A."/>
            <person name="Guerrero F.D."/>
            <person name="Moolhuijzen P."/>
            <person name="Goolsby J.A."/>
            <person name="Tidwell J."/>
            <person name="Bellgard S.E."/>
            <person name="Bellgard M.I."/>
        </authorList>
    </citation>
    <scope>NUCLEOTIDE SEQUENCE</scope>
    <source>
        <tissue evidence="3">Shoot tissue taken approximately 20 cm above the soil surface</tissue>
    </source>
</reference>
<dbReference type="AlphaFoldDB" id="A0A0A9FV32"/>
<reference evidence="3" key="1">
    <citation type="submission" date="2014-09" db="EMBL/GenBank/DDBJ databases">
        <authorList>
            <person name="Magalhaes I.L.F."/>
            <person name="Oliveira U."/>
            <person name="Santos F.R."/>
            <person name="Vidigal T.H.D.A."/>
            <person name="Brescovit A.D."/>
            <person name="Santos A.J."/>
        </authorList>
    </citation>
    <scope>NUCLEOTIDE SEQUENCE</scope>
    <source>
        <tissue evidence="3">Shoot tissue taken approximately 20 cm above the soil surface</tissue>
    </source>
</reference>
<dbReference type="EMBL" id="GBRH01181181">
    <property type="protein sequence ID" value="JAE16715.1"/>
    <property type="molecule type" value="Transcribed_RNA"/>
</dbReference>
<dbReference type="Pfam" id="PF23598">
    <property type="entry name" value="LRR_14"/>
    <property type="match status" value="1"/>
</dbReference>